<gene>
    <name evidence="1" type="ORF">CEP68_16995</name>
</gene>
<organism evidence="1 2">
    <name type="scientific">Brevundimonas vesicularis</name>
    <name type="common">Pseudomonas vesicularis</name>
    <dbReference type="NCBI Taxonomy" id="41276"/>
    <lineage>
        <taxon>Bacteria</taxon>
        <taxon>Pseudomonadati</taxon>
        <taxon>Pseudomonadota</taxon>
        <taxon>Alphaproteobacteria</taxon>
        <taxon>Caulobacterales</taxon>
        <taxon>Caulobacteraceae</taxon>
        <taxon>Brevundimonas</taxon>
    </lineage>
</organism>
<reference evidence="2" key="1">
    <citation type="submission" date="2017-06" db="EMBL/GenBank/DDBJ databases">
        <title>FDA dAtabase for Regulatory Grade micrObial Sequences (FDA-ARGOS): Supporting development and validation of Infectious Disease Dx tests.</title>
        <authorList>
            <person name="Minogue T."/>
            <person name="Wolcott M."/>
            <person name="Wasieloski L."/>
            <person name="Aguilar W."/>
            <person name="Moore D."/>
            <person name="Tallon L."/>
            <person name="Sadzewicz L."/>
            <person name="Sengamalay N."/>
            <person name="Ott S."/>
            <person name="Godinez A."/>
            <person name="Nagaraj S."/>
            <person name="Nadendla S."/>
            <person name="Geyer C."/>
            <person name="Sichtig H."/>
        </authorList>
    </citation>
    <scope>NUCLEOTIDE SEQUENCE [LARGE SCALE GENOMIC DNA]</scope>
    <source>
        <strain evidence="2">FDAARGOS_289</strain>
    </source>
</reference>
<protein>
    <submittedName>
        <fullName evidence="1">Uncharacterized protein</fullName>
    </submittedName>
</protein>
<dbReference type="KEGG" id="bvc:CEP68_16995"/>
<dbReference type="Proteomes" id="UP000197050">
    <property type="component" value="Chromosome"/>
</dbReference>
<dbReference type="EMBL" id="CP022048">
    <property type="protein sequence ID" value="AVJ52853.1"/>
    <property type="molecule type" value="Genomic_DNA"/>
</dbReference>
<accession>A0A2P1CN96</accession>
<name>A0A2P1CN96_BREVE</name>
<evidence type="ECO:0000313" key="1">
    <source>
        <dbReference type="EMBL" id="AVJ52853.1"/>
    </source>
</evidence>
<proteinExistence type="predicted"/>
<dbReference type="AlphaFoldDB" id="A0A2P1CN96"/>
<evidence type="ECO:0000313" key="2">
    <source>
        <dbReference type="Proteomes" id="UP000197050"/>
    </source>
</evidence>
<sequence length="103" mass="11233">MGQGRARRLRSFATLSEIGQEAISRGEEFDLNVHALASCHRMWRYARRISARRCGALSLPGRQATCALLSEGRVAFCIPRASNGTDRRMTAPALFAAAAVVGR</sequence>